<dbReference type="InterPro" id="IPR008929">
    <property type="entry name" value="Chondroitin_lyas"/>
</dbReference>
<dbReference type="EMBL" id="CP042433">
    <property type="protein sequence ID" value="QEC55803.1"/>
    <property type="molecule type" value="Genomic_DNA"/>
</dbReference>
<reference evidence="5 6" key="1">
    <citation type="journal article" date="2015" name="Int. J. Syst. Evol. Microbiol.">
        <title>Flavisolibacter ginsenosidimutans sp. nov., with ginsenoside-converting activity isolated from soil used for cultivating ginseng.</title>
        <authorList>
            <person name="Zhao Y."/>
            <person name="Liu Q."/>
            <person name="Kang M.S."/>
            <person name="Jin F."/>
            <person name="Yu H."/>
            <person name="Im W.T."/>
        </authorList>
    </citation>
    <scope>NUCLEOTIDE SEQUENCE [LARGE SCALE GENOMIC DNA]</scope>
    <source>
        <strain evidence="5 6">Gsoil 636</strain>
    </source>
</reference>
<dbReference type="InterPro" id="IPR008397">
    <property type="entry name" value="Alginate_lyase_dom"/>
</dbReference>
<evidence type="ECO:0000313" key="5">
    <source>
        <dbReference type="EMBL" id="QEC55803.1"/>
    </source>
</evidence>
<dbReference type="RefSeq" id="WP_146785187.1">
    <property type="nucleotide sequence ID" value="NZ_BAABIO010000001.1"/>
</dbReference>
<evidence type="ECO:0000256" key="1">
    <source>
        <dbReference type="ARBA" id="ARBA00022729"/>
    </source>
</evidence>
<sequence length="401" mass="45205">MKNFLLVASLLFAACTATKGNSVPPQSPAVFILNADVLSQKKAAINVKDAALMPAYKKLLKDADKALNEGPFSVMEKKNNPPSGDRHDYMSLAPYFWPDPIKNDGLPYIRKDGQTNPEVKDYKDKEYMPKMCELVHTLGLAYYFSGDEKYAAHAAKLLEVWFLNADTKMNPNLNFAQAIKGVNNGRGAGLIDARHFMNVVDAIGLLQGSKAWTKADQTGMQKWFADFLNWMQTSSTGKDEMNAKNNHGTYYDALRLSLALFINDKEAAKSIVQNVTKRLDAQMDEEGKFPKEMERTIALHYNVFDLHAFFMVASMAGKNGFDLWHYTSPSGASLKKGFDYFHPYISKQKEWTGQQIKPFDFEEGYPLLLTAAERYGCNKCRDEIKTLAGLDAEKMRENLLY</sequence>
<feature type="domain" description="Alginate lyase" evidence="4">
    <location>
        <begin position="73"/>
        <end position="351"/>
    </location>
</feature>
<evidence type="ECO:0000313" key="6">
    <source>
        <dbReference type="Proteomes" id="UP000321204"/>
    </source>
</evidence>
<dbReference type="GO" id="GO:0042597">
    <property type="term" value="C:periplasmic space"/>
    <property type="evidence" value="ECO:0007669"/>
    <property type="project" value="InterPro"/>
</dbReference>
<dbReference type="KEGG" id="fgg:FSB75_07820"/>
<dbReference type="PROSITE" id="PS51257">
    <property type="entry name" value="PROKAR_LIPOPROTEIN"/>
    <property type="match status" value="1"/>
</dbReference>
<evidence type="ECO:0000256" key="3">
    <source>
        <dbReference type="SAM" id="SignalP"/>
    </source>
</evidence>
<proteinExistence type="predicted"/>
<keyword evidence="6" id="KW-1185">Reference proteome</keyword>
<protein>
    <submittedName>
        <fullName evidence="5">Alginate lyase family protein</fullName>
    </submittedName>
</protein>
<dbReference type="Pfam" id="PF05426">
    <property type="entry name" value="Alginate_lyase"/>
    <property type="match status" value="1"/>
</dbReference>
<feature type="signal peptide" evidence="3">
    <location>
        <begin position="1"/>
        <end position="19"/>
    </location>
</feature>
<dbReference type="SUPFAM" id="SSF48230">
    <property type="entry name" value="Chondroitin AC/alginate lyase"/>
    <property type="match status" value="1"/>
</dbReference>
<feature type="chain" id="PRO_5023076270" evidence="3">
    <location>
        <begin position="20"/>
        <end position="401"/>
    </location>
</feature>
<dbReference type="Gene3D" id="1.50.10.100">
    <property type="entry name" value="Chondroitin AC/alginate lyase"/>
    <property type="match status" value="1"/>
</dbReference>
<dbReference type="Proteomes" id="UP000321204">
    <property type="component" value="Chromosome"/>
</dbReference>
<organism evidence="5 6">
    <name type="scientific">Flavisolibacter ginsenosidimutans</name>
    <dbReference type="NCBI Taxonomy" id="661481"/>
    <lineage>
        <taxon>Bacteria</taxon>
        <taxon>Pseudomonadati</taxon>
        <taxon>Bacteroidota</taxon>
        <taxon>Chitinophagia</taxon>
        <taxon>Chitinophagales</taxon>
        <taxon>Chitinophagaceae</taxon>
        <taxon>Flavisolibacter</taxon>
    </lineage>
</organism>
<name>A0A5B8UH16_9BACT</name>
<evidence type="ECO:0000259" key="4">
    <source>
        <dbReference type="Pfam" id="PF05426"/>
    </source>
</evidence>
<accession>A0A5B8UH16</accession>
<keyword evidence="1 3" id="KW-0732">Signal</keyword>
<evidence type="ECO:0000256" key="2">
    <source>
        <dbReference type="ARBA" id="ARBA00023239"/>
    </source>
</evidence>
<keyword evidence="2 5" id="KW-0456">Lyase</keyword>
<dbReference type="OrthoDB" id="7210452at2"/>
<dbReference type="GO" id="GO:0016829">
    <property type="term" value="F:lyase activity"/>
    <property type="evidence" value="ECO:0007669"/>
    <property type="project" value="UniProtKB-KW"/>
</dbReference>
<gene>
    <name evidence="5" type="ORF">FSB75_07820</name>
</gene>
<dbReference type="AlphaFoldDB" id="A0A5B8UH16"/>